<dbReference type="OrthoDB" id="277813at2759"/>
<evidence type="ECO:0000313" key="1">
    <source>
        <dbReference type="EMBL" id="ORC90827.1"/>
    </source>
</evidence>
<dbReference type="EMBL" id="NBCO01000007">
    <property type="protein sequence ID" value="ORC90827.1"/>
    <property type="molecule type" value="Genomic_DNA"/>
</dbReference>
<dbReference type="GeneID" id="39983477"/>
<name>A0A1X0P1L9_9TRYP</name>
<dbReference type="InterPro" id="IPR036322">
    <property type="entry name" value="WD40_repeat_dom_sf"/>
</dbReference>
<dbReference type="AlphaFoldDB" id="A0A1X0P1L9"/>
<sequence length="322" mass="34626">MDRITCRFEVQGRISNMAHSDITNDCLVSTMMNGTHIFKKDDSNYEPSTRSSIHLESFPHHIIGGDPVISSCFLSADSCIAIGTGMGSIAVISRHSRTVVRCYTFQEETPVLSLKEVPQEPSLLLSSSPSSAEVIDIERAAVRLSFLTPKPRVIGAVAVNNNTFAVANYDGKVMLYDARRGREPVTILAVPDQITSISASLDSAAVAAGTVGGRVFVMRCSTSNVREEAFGTGKVRVPIRSVSMYHGRIAAGDVSGKLTIIDTGEHPQPTKYWTAQSLLPQHATTNSTISYTVASLVQCKKEVWTAVTPSEGALSHVVVLSA</sequence>
<proteinExistence type="predicted"/>
<dbReference type="Gene3D" id="2.130.10.10">
    <property type="entry name" value="YVTN repeat-like/Quinoprotein amine dehydrogenase"/>
    <property type="match status" value="1"/>
</dbReference>
<gene>
    <name evidence="1" type="ORF">TM35_000072510</name>
</gene>
<protein>
    <submittedName>
        <fullName evidence="1">Uncharacterized protein</fullName>
    </submittedName>
</protein>
<dbReference type="RefSeq" id="XP_028884893.1">
    <property type="nucleotide sequence ID" value="XM_029023697.1"/>
</dbReference>
<dbReference type="InterPro" id="IPR015943">
    <property type="entry name" value="WD40/YVTN_repeat-like_dom_sf"/>
</dbReference>
<dbReference type="Proteomes" id="UP000192257">
    <property type="component" value="Unassembled WGS sequence"/>
</dbReference>
<organism evidence="1 2">
    <name type="scientific">Trypanosoma theileri</name>
    <dbReference type="NCBI Taxonomy" id="67003"/>
    <lineage>
        <taxon>Eukaryota</taxon>
        <taxon>Discoba</taxon>
        <taxon>Euglenozoa</taxon>
        <taxon>Kinetoplastea</taxon>
        <taxon>Metakinetoplastina</taxon>
        <taxon>Trypanosomatida</taxon>
        <taxon>Trypanosomatidae</taxon>
        <taxon>Trypanosoma</taxon>
    </lineage>
</organism>
<dbReference type="VEuPathDB" id="TriTrypDB:TM35_000072510"/>
<dbReference type="SUPFAM" id="SSF50978">
    <property type="entry name" value="WD40 repeat-like"/>
    <property type="match status" value="1"/>
</dbReference>
<keyword evidence="2" id="KW-1185">Reference proteome</keyword>
<accession>A0A1X0P1L9</accession>
<evidence type="ECO:0000313" key="2">
    <source>
        <dbReference type="Proteomes" id="UP000192257"/>
    </source>
</evidence>
<comment type="caution">
    <text evidence="1">The sequence shown here is derived from an EMBL/GenBank/DDBJ whole genome shotgun (WGS) entry which is preliminary data.</text>
</comment>
<reference evidence="1 2" key="1">
    <citation type="submission" date="2017-03" db="EMBL/GenBank/DDBJ databases">
        <title>An alternative strategy for trypanosome survival in the mammalian bloodstream revealed through genome and transcriptome analysis of the ubiquitous bovine parasite Trypanosoma (Megatrypanum) theileri.</title>
        <authorList>
            <person name="Kelly S."/>
            <person name="Ivens A."/>
            <person name="Mott A."/>
            <person name="O'Neill E."/>
            <person name="Emms D."/>
            <person name="Macleod O."/>
            <person name="Voorheis P."/>
            <person name="Matthews J."/>
            <person name="Matthews K."/>
            <person name="Carrington M."/>
        </authorList>
    </citation>
    <scope>NUCLEOTIDE SEQUENCE [LARGE SCALE GENOMIC DNA]</scope>
    <source>
        <strain evidence="1">Edinburgh</strain>
    </source>
</reference>